<feature type="compositionally biased region" description="Polar residues" evidence="2">
    <location>
        <begin position="784"/>
        <end position="793"/>
    </location>
</feature>
<feature type="compositionally biased region" description="Acidic residues" evidence="2">
    <location>
        <begin position="821"/>
        <end position="841"/>
    </location>
</feature>
<feature type="compositionally biased region" description="Basic residues" evidence="2">
    <location>
        <begin position="452"/>
        <end position="464"/>
    </location>
</feature>
<feature type="compositionally biased region" description="Low complexity" evidence="2">
    <location>
        <begin position="316"/>
        <end position="348"/>
    </location>
</feature>
<evidence type="ECO:0000313" key="5">
    <source>
        <dbReference type="Proteomes" id="UP000515697"/>
    </source>
</evidence>
<feature type="chain" id="PRO_5027616886" evidence="3">
    <location>
        <begin position="23"/>
        <end position="841"/>
    </location>
</feature>
<name>A0A6V7SUU1_PLAVN</name>
<dbReference type="AlphaFoldDB" id="A0A6V7SUU1"/>
<accession>A0A6V7SUU1</accession>
<gene>
    <name evidence="4" type="ORF">PVSEL_0801240</name>
</gene>
<dbReference type="VEuPathDB" id="PlasmoDB:PVPCR_0801100"/>
<dbReference type="VEuPathDB" id="PlasmoDB:PVLDE_0801110"/>
<sequence length="841" mass="94030">MKILTVKILAIIALINYVSVSGSNKNCSLNIKSTINKGKDDNDNNDESITPNGNENDDKASDNDTNNDEKNNNQDGDALNNENADSNDSMQMENNPEHPSIGLSFDKLANGDKIKSILDSLIENEKNDNGNNGTDMYKVMMSNIFKGLNNANDSTDSKNDEVNDDATFNISQENQEQLENLKKNIENALKERGINIDELSKKYMNGNTEGKDAFIQLLKNMSQDDDIAMNIPDLTQNGNFPSLDLPNLFNLSDDDEDNTDYDIIAKNNENALNAKNDNVEDNEDPGEGTSKDNQYQLFDESNSNGNDQTSNDENPINNADNTTDSDTDSSSIDSGIEFSDTDSSSTDSGIEFSDTDSSSTDSGIEFNDTDSSATDNGSESDSENAAVSNEKPTQETESPETDDGEEELIVSSSTNNKQKNNAPSLNKNELLKPNNAKSSTSKTDATETNKKATQKSKRPKKKSGPSKTNLRRYPFEQSKINAMMENFENSDFYKSILKNILDKYVTFDGNDNDGKNNNGNNNNNDENEELNIKEFSVKDLKKLLEDDVLDYSDLTEEELTKLAGPDKAFYDLSPYANEDKEFSVNEGSTVENEQLTAFLNKFGQYHMSYDSKTLDYLKQKKSEKKEEDQEDDNFYDAYKQIKSSYSGIPSNYYHQAPQLIGDKYVFTSVYDQKEDLINFLKKTNGKSLYVHPDDLENGNAKGQSSELKQLQKLSYYKRRNAYNILAEQRRVEKEEKENKAKKAQESNKSVNDDYVKHLSTGGLNKSTVLFSKDDLDKMVNGLYSESGNSNGSPANIDLDSMATNIKNSNNKQNDNESYDSINDDDINDNELPEDNADEEDE</sequence>
<evidence type="ECO:0000256" key="1">
    <source>
        <dbReference type="SAM" id="Coils"/>
    </source>
</evidence>
<dbReference type="VEuPathDB" id="PlasmoDB:PVVCY_0800900"/>
<proteinExistence type="predicted"/>
<feature type="coiled-coil region" evidence="1">
    <location>
        <begin position="168"/>
        <end position="198"/>
    </location>
</feature>
<feature type="signal peptide" evidence="3">
    <location>
        <begin position="1"/>
        <end position="22"/>
    </location>
</feature>
<evidence type="ECO:0000256" key="3">
    <source>
        <dbReference type="SAM" id="SignalP"/>
    </source>
</evidence>
<feature type="compositionally biased region" description="Acidic residues" evidence="2">
    <location>
        <begin position="397"/>
        <end position="408"/>
    </location>
</feature>
<evidence type="ECO:0000313" key="4">
    <source>
        <dbReference type="EMBL" id="CAD2102779.1"/>
    </source>
</evidence>
<keyword evidence="3" id="KW-0732">Signal</keyword>
<feature type="region of interest" description="Disordered" evidence="2">
    <location>
        <begin position="784"/>
        <end position="841"/>
    </location>
</feature>
<evidence type="ECO:0000256" key="2">
    <source>
        <dbReference type="SAM" id="MobiDB-lite"/>
    </source>
</evidence>
<feature type="compositionally biased region" description="Polar residues" evidence="2">
    <location>
        <begin position="291"/>
        <end position="315"/>
    </location>
</feature>
<feature type="compositionally biased region" description="Polar residues" evidence="2">
    <location>
        <begin position="369"/>
        <end position="391"/>
    </location>
</feature>
<dbReference type="VEuPathDB" id="PlasmoDB:PVSEL_0801240"/>
<dbReference type="VEuPathDB" id="PlasmoDB:PVBDA_0801110"/>
<dbReference type="EMBL" id="LR865429">
    <property type="protein sequence ID" value="CAD2102779.1"/>
    <property type="molecule type" value="Genomic_DNA"/>
</dbReference>
<dbReference type="Proteomes" id="UP000515697">
    <property type="component" value="Chromosome PVSEL_08"/>
</dbReference>
<feature type="region of interest" description="Disordered" evidence="2">
    <location>
        <begin position="34"/>
        <end position="105"/>
    </location>
</feature>
<organism evidence="4 5">
    <name type="scientific">Plasmodium vinckei</name>
    <dbReference type="NCBI Taxonomy" id="5860"/>
    <lineage>
        <taxon>Eukaryota</taxon>
        <taxon>Sar</taxon>
        <taxon>Alveolata</taxon>
        <taxon>Apicomplexa</taxon>
        <taxon>Aconoidasida</taxon>
        <taxon>Haemosporida</taxon>
        <taxon>Plasmodiidae</taxon>
        <taxon>Plasmodium</taxon>
        <taxon>Plasmodium (Vinckeia)</taxon>
    </lineage>
</organism>
<protein>
    <submittedName>
        <fullName evidence="4">Translocon component PTEX150, putative</fullName>
    </submittedName>
</protein>
<feature type="region of interest" description="Disordered" evidence="2">
    <location>
        <begin position="731"/>
        <end position="753"/>
    </location>
</feature>
<reference evidence="4 5" key="1">
    <citation type="submission" date="2020-08" db="EMBL/GenBank/DDBJ databases">
        <authorList>
            <person name="Ramaprasad A."/>
        </authorList>
    </citation>
    <scope>NUCLEOTIDE SEQUENCE [LARGE SCALE GENOMIC DNA]</scope>
</reference>
<feature type="compositionally biased region" description="Polar residues" evidence="2">
    <location>
        <begin position="410"/>
        <end position="427"/>
    </location>
</feature>
<feature type="compositionally biased region" description="Polar residues" evidence="2">
    <location>
        <begin position="80"/>
        <end position="94"/>
    </location>
</feature>
<feature type="region of interest" description="Disordered" evidence="2">
    <location>
        <begin position="272"/>
        <end position="475"/>
    </location>
</feature>
<keyword evidence="1" id="KW-0175">Coiled coil</keyword>
<feature type="compositionally biased region" description="Basic and acidic residues" evidence="2">
    <location>
        <begin position="56"/>
        <end position="72"/>
    </location>
</feature>